<comment type="caution">
    <text evidence="3">The sequence shown here is derived from an EMBL/GenBank/DDBJ whole genome shotgun (WGS) entry which is preliminary data.</text>
</comment>
<dbReference type="OrthoDB" id="7355832at2"/>
<feature type="domain" description="Enoyl reductase (ER)" evidence="2">
    <location>
        <begin position="10"/>
        <end position="324"/>
    </location>
</feature>
<dbReference type="RefSeq" id="WP_109253028.1">
    <property type="nucleotide sequence ID" value="NZ_QEXV01000003.1"/>
</dbReference>
<reference evidence="4" key="1">
    <citation type="submission" date="2018-05" db="EMBL/GenBank/DDBJ databases">
        <authorList>
            <person name="Liu B.-T."/>
        </authorList>
    </citation>
    <scope>NUCLEOTIDE SEQUENCE [LARGE SCALE GENOMIC DNA]</scope>
    <source>
        <strain evidence="4">WD6-1</strain>
    </source>
</reference>
<dbReference type="AlphaFoldDB" id="A0A2U2BUX8"/>
<organism evidence="3 4">
    <name type="scientific">Marinicauda salina</name>
    <dbReference type="NCBI Taxonomy" id="2135793"/>
    <lineage>
        <taxon>Bacteria</taxon>
        <taxon>Pseudomonadati</taxon>
        <taxon>Pseudomonadota</taxon>
        <taxon>Alphaproteobacteria</taxon>
        <taxon>Maricaulales</taxon>
        <taxon>Maricaulaceae</taxon>
        <taxon>Marinicauda</taxon>
    </lineage>
</organism>
<evidence type="ECO:0000313" key="3">
    <source>
        <dbReference type="EMBL" id="PWE17797.1"/>
    </source>
</evidence>
<dbReference type="PANTHER" id="PTHR44154">
    <property type="entry name" value="QUINONE OXIDOREDUCTASE"/>
    <property type="match status" value="1"/>
</dbReference>
<dbReference type="CDD" id="cd08253">
    <property type="entry name" value="zeta_crystallin"/>
    <property type="match status" value="1"/>
</dbReference>
<dbReference type="Pfam" id="PF08240">
    <property type="entry name" value="ADH_N"/>
    <property type="match status" value="1"/>
</dbReference>
<name>A0A2U2BUX8_9PROT</name>
<keyword evidence="1" id="KW-0521">NADP</keyword>
<gene>
    <name evidence="3" type="ORF">DDZ18_09095</name>
</gene>
<dbReference type="PANTHER" id="PTHR44154:SF1">
    <property type="entry name" value="QUINONE OXIDOREDUCTASE"/>
    <property type="match status" value="1"/>
</dbReference>
<dbReference type="InterPro" id="IPR020843">
    <property type="entry name" value="ER"/>
</dbReference>
<proteinExistence type="predicted"/>
<keyword evidence="4" id="KW-1185">Reference proteome</keyword>
<sequence length="331" mass="35290">MKAVWFERFGEPDVLEFGERPAPTPGKGEVLVRLAASGVNPSDTKKRRGSFPNLLDNGYVIPHSDGAGVVEAVGEGVSSDRVGERVWVYQAQHGRRFGSAAEYVAIDEARAPALPENADFRTGACYGIPVMTAHRCVFADGDPGGLKVLVTGGAGRVGYYAIQWAANAGAEVIATASNAEDAETCRAAGAAHVVNHRDDDWGSRVLEATGGERVDRVVDVEFGANLSQVLECIRTGGVIATYSSSRDMQPTLPFYRMMFMDLTVRMVIVYDMPEAAKKQAIADIAAAEAAGRLSHRFAEAYPLERCADAHAAIEAGNRRGCVIVDIGGAED</sequence>
<protein>
    <submittedName>
        <fullName evidence="3">Zinc-binding dehydrogenase</fullName>
    </submittedName>
</protein>
<dbReference type="InterPro" id="IPR013154">
    <property type="entry name" value="ADH-like_N"/>
</dbReference>
<dbReference type="Pfam" id="PF00107">
    <property type="entry name" value="ADH_zinc_N"/>
    <property type="match status" value="1"/>
</dbReference>
<evidence type="ECO:0000259" key="2">
    <source>
        <dbReference type="SMART" id="SM00829"/>
    </source>
</evidence>
<dbReference type="InterPro" id="IPR036291">
    <property type="entry name" value="NAD(P)-bd_dom_sf"/>
</dbReference>
<evidence type="ECO:0000256" key="1">
    <source>
        <dbReference type="ARBA" id="ARBA00022857"/>
    </source>
</evidence>
<dbReference type="SMART" id="SM00829">
    <property type="entry name" value="PKS_ER"/>
    <property type="match status" value="1"/>
</dbReference>
<dbReference type="InterPro" id="IPR051603">
    <property type="entry name" value="Zinc-ADH_QOR/CCCR"/>
</dbReference>
<dbReference type="InterPro" id="IPR011032">
    <property type="entry name" value="GroES-like_sf"/>
</dbReference>
<accession>A0A2U2BUX8</accession>
<dbReference type="InterPro" id="IPR013149">
    <property type="entry name" value="ADH-like_C"/>
</dbReference>
<dbReference type="SUPFAM" id="SSF51735">
    <property type="entry name" value="NAD(P)-binding Rossmann-fold domains"/>
    <property type="match status" value="1"/>
</dbReference>
<evidence type="ECO:0000313" key="4">
    <source>
        <dbReference type="Proteomes" id="UP000245168"/>
    </source>
</evidence>
<dbReference type="Gene3D" id="3.40.50.720">
    <property type="entry name" value="NAD(P)-binding Rossmann-like Domain"/>
    <property type="match status" value="1"/>
</dbReference>
<dbReference type="Proteomes" id="UP000245168">
    <property type="component" value="Unassembled WGS sequence"/>
</dbReference>
<dbReference type="GO" id="GO:0016491">
    <property type="term" value="F:oxidoreductase activity"/>
    <property type="evidence" value="ECO:0007669"/>
    <property type="project" value="InterPro"/>
</dbReference>
<dbReference type="SUPFAM" id="SSF50129">
    <property type="entry name" value="GroES-like"/>
    <property type="match status" value="1"/>
</dbReference>
<dbReference type="Gene3D" id="3.90.180.10">
    <property type="entry name" value="Medium-chain alcohol dehydrogenases, catalytic domain"/>
    <property type="match status" value="1"/>
</dbReference>
<dbReference type="EMBL" id="QEXV01000003">
    <property type="protein sequence ID" value="PWE17797.1"/>
    <property type="molecule type" value="Genomic_DNA"/>
</dbReference>